<name>A0ABV4BIE8_9GAMM</name>
<comment type="caution">
    <text evidence="3">The sequence shown here is derived from an EMBL/GenBank/DDBJ whole genome shotgun (WGS) entry which is preliminary data.</text>
</comment>
<evidence type="ECO:0000313" key="3">
    <source>
        <dbReference type="EMBL" id="MEY6433569.1"/>
    </source>
</evidence>
<dbReference type="RefSeq" id="WP_369667955.1">
    <property type="nucleotide sequence ID" value="NZ_JBDKXB010000024.1"/>
</dbReference>
<feature type="signal peptide" evidence="1">
    <location>
        <begin position="1"/>
        <end position="31"/>
    </location>
</feature>
<feature type="chain" id="PRO_5046593698" evidence="1">
    <location>
        <begin position="32"/>
        <end position="140"/>
    </location>
</feature>
<dbReference type="EMBL" id="JBDKXB010000024">
    <property type="protein sequence ID" value="MEY6433569.1"/>
    <property type="molecule type" value="Genomic_DNA"/>
</dbReference>
<evidence type="ECO:0000256" key="1">
    <source>
        <dbReference type="SAM" id="SignalP"/>
    </source>
</evidence>
<dbReference type="InterPro" id="IPR007055">
    <property type="entry name" value="BON_dom"/>
</dbReference>
<evidence type="ECO:0000313" key="4">
    <source>
        <dbReference type="Proteomes" id="UP001564408"/>
    </source>
</evidence>
<reference evidence="3 4" key="1">
    <citation type="submission" date="2024-05" db="EMBL/GenBank/DDBJ databases">
        <title>Genome Sequence and Characterization of the New Strain Purple Sulfur Bacterium of Genus Thioalkalicoccus.</title>
        <authorList>
            <person name="Bryantseva I.A."/>
            <person name="Kyndt J.A."/>
            <person name="Imhoff J.F."/>
        </authorList>
    </citation>
    <scope>NUCLEOTIDE SEQUENCE [LARGE SCALE GENOMIC DNA]</scope>
    <source>
        <strain evidence="3 4">Um2</strain>
    </source>
</reference>
<accession>A0ABV4BIE8</accession>
<dbReference type="Proteomes" id="UP001564408">
    <property type="component" value="Unassembled WGS sequence"/>
</dbReference>
<dbReference type="PROSITE" id="PS50914">
    <property type="entry name" value="BON"/>
    <property type="match status" value="1"/>
</dbReference>
<organism evidence="3 4">
    <name type="scientific">Thioalkalicoccus limnaeus</name>
    <dbReference type="NCBI Taxonomy" id="120681"/>
    <lineage>
        <taxon>Bacteria</taxon>
        <taxon>Pseudomonadati</taxon>
        <taxon>Pseudomonadota</taxon>
        <taxon>Gammaproteobacteria</taxon>
        <taxon>Chromatiales</taxon>
        <taxon>Chromatiaceae</taxon>
        <taxon>Thioalkalicoccus</taxon>
    </lineage>
</organism>
<protein>
    <submittedName>
        <fullName evidence="3">BON domain-containing protein</fullName>
    </submittedName>
</protein>
<proteinExistence type="predicted"/>
<gene>
    <name evidence="3" type="ORF">ABC977_14270</name>
</gene>
<dbReference type="PANTHER" id="PTHR34606:SF15">
    <property type="entry name" value="BON DOMAIN-CONTAINING PROTEIN"/>
    <property type="match status" value="1"/>
</dbReference>
<evidence type="ECO:0000259" key="2">
    <source>
        <dbReference type="PROSITE" id="PS50914"/>
    </source>
</evidence>
<dbReference type="PANTHER" id="PTHR34606">
    <property type="entry name" value="BON DOMAIN-CONTAINING PROTEIN"/>
    <property type="match status" value="1"/>
</dbReference>
<keyword evidence="1" id="KW-0732">Signal</keyword>
<dbReference type="Gene3D" id="3.30.1340.30">
    <property type="match status" value="1"/>
</dbReference>
<keyword evidence="4" id="KW-1185">Reference proteome</keyword>
<sequence>MTNQHPLYVRLFPAAGAGLFSIALLVASAHADESMQGLQGDREAASPGAQERYREAIDEERRTPGEYLEDAAIAGNVKTRLLLDDEIKGLEVQVSTKRGVVHLAGEVESEELRDRIISIAEAVDNVKEVNDDKLVVKEEG</sequence>
<dbReference type="InterPro" id="IPR051686">
    <property type="entry name" value="Lipoprotein_DolP"/>
</dbReference>
<feature type="domain" description="BON" evidence="2">
    <location>
        <begin position="69"/>
        <end position="138"/>
    </location>
</feature>
<dbReference type="Pfam" id="PF04972">
    <property type="entry name" value="BON"/>
    <property type="match status" value="1"/>
</dbReference>